<dbReference type="NCBIfam" id="TIGR02595">
    <property type="entry name" value="PEP_CTERM"/>
    <property type="match status" value="1"/>
</dbReference>
<protein>
    <submittedName>
        <fullName evidence="3">PEP-CTERM sorting domain-containing protein</fullName>
    </submittedName>
</protein>
<dbReference type="Pfam" id="PF07589">
    <property type="entry name" value="PEP-CTERM"/>
    <property type="match status" value="1"/>
</dbReference>
<feature type="signal peptide" evidence="1">
    <location>
        <begin position="1"/>
        <end position="20"/>
    </location>
</feature>
<proteinExistence type="predicted"/>
<gene>
    <name evidence="3" type="ORF">LMJ30_05505</name>
</gene>
<organism evidence="3 4">
    <name type="scientific">Massilia agrisoli</name>
    <dbReference type="NCBI Taxonomy" id="2892444"/>
    <lineage>
        <taxon>Bacteria</taxon>
        <taxon>Pseudomonadati</taxon>
        <taxon>Pseudomonadota</taxon>
        <taxon>Betaproteobacteria</taxon>
        <taxon>Burkholderiales</taxon>
        <taxon>Oxalobacteraceae</taxon>
        <taxon>Telluria group</taxon>
        <taxon>Massilia</taxon>
    </lineage>
</organism>
<comment type="caution">
    <text evidence="3">The sequence shown here is derived from an EMBL/GenBank/DDBJ whole genome shotgun (WGS) entry which is preliminary data.</text>
</comment>
<dbReference type="RefSeq" id="WP_229431341.1">
    <property type="nucleotide sequence ID" value="NZ_JAJHPV010000009.1"/>
</dbReference>
<sequence length="188" mass="19954">MKLALALVTLAATLAAPVHAGLINVSYVTLTNPRGLQVAEFQAFEHGTGTNVALASQGATASTTTGTWDWASTPDKAIDGNLNQNFPNMYHPAFGYSGNLTIRFASTVELDSFTIYGRLDCCSDRDMYNVAFFDVNDNLLYSAFDADARSLGQVTVALPDTAVPEPTSVALLGLGLFGVLAARRRKAA</sequence>
<dbReference type="InterPro" id="IPR013424">
    <property type="entry name" value="Ice-binding_C"/>
</dbReference>
<keyword evidence="4" id="KW-1185">Reference proteome</keyword>
<evidence type="ECO:0000313" key="3">
    <source>
        <dbReference type="EMBL" id="MCC6070417.1"/>
    </source>
</evidence>
<dbReference type="Proteomes" id="UP001198701">
    <property type="component" value="Unassembled WGS sequence"/>
</dbReference>
<feature type="domain" description="Ice-binding protein C-terminal" evidence="2">
    <location>
        <begin position="162"/>
        <end position="185"/>
    </location>
</feature>
<dbReference type="Gene3D" id="2.60.120.260">
    <property type="entry name" value="Galactose-binding domain-like"/>
    <property type="match status" value="1"/>
</dbReference>
<accession>A0ABS8IP87</accession>
<evidence type="ECO:0000259" key="2">
    <source>
        <dbReference type="Pfam" id="PF07589"/>
    </source>
</evidence>
<keyword evidence="1" id="KW-0732">Signal</keyword>
<dbReference type="EMBL" id="JAJHPV010000009">
    <property type="protein sequence ID" value="MCC6070417.1"/>
    <property type="molecule type" value="Genomic_DNA"/>
</dbReference>
<reference evidence="3 4" key="1">
    <citation type="submission" date="2021-11" db="EMBL/GenBank/DDBJ databases">
        <authorList>
            <person name="Huq M.A."/>
        </authorList>
    </citation>
    <scope>NUCLEOTIDE SEQUENCE [LARGE SCALE GENOMIC DNA]</scope>
    <source>
        <strain evidence="3 4">MAHUQ-52</strain>
    </source>
</reference>
<evidence type="ECO:0000313" key="4">
    <source>
        <dbReference type="Proteomes" id="UP001198701"/>
    </source>
</evidence>
<evidence type="ECO:0000256" key="1">
    <source>
        <dbReference type="SAM" id="SignalP"/>
    </source>
</evidence>
<name>A0ABS8IP87_9BURK</name>
<dbReference type="SUPFAM" id="SSF49785">
    <property type="entry name" value="Galactose-binding domain-like"/>
    <property type="match status" value="1"/>
</dbReference>
<dbReference type="InterPro" id="IPR008979">
    <property type="entry name" value="Galactose-bd-like_sf"/>
</dbReference>
<feature type="chain" id="PRO_5047017055" evidence="1">
    <location>
        <begin position="21"/>
        <end position="188"/>
    </location>
</feature>